<dbReference type="Proteomes" id="UP000371041">
    <property type="component" value="Chromosome"/>
</dbReference>
<dbReference type="EMBL" id="CP045929">
    <property type="protein sequence ID" value="QGK70016.1"/>
    <property type="molecule type" value="Genomic_DNA"/>
</dbReference>
<dbReference type="RefSeq" id="WP_154076599.1">
    <property type="nucleotide sequence ID" value="NZ_CP045929.1"/>
</dbReference>
<sequence length="258" mass="27535">MDPFVNNRDTTLLAELEHRAPPCPRGHGPLTPTPDATADTGMSLTCHTCGARRALDVALLRGLLGSDEPSPPPAHREEPTTVLPVVTTPEPPTATERTTILTPVRDTTTALPEATEPKPATARGLRPDGTIRTTGWFQVGTVAISSGVWAALLGLAAACLLLPHQPLLSPIVAVCGWTLWKVTTVWIRPASTAINRDTVAAADLTPGTCLRIYGSIGPVGVLHGISPGRRGRVRLHFGRDTYRYVPADTPCHRVEIRT</sequence>
<feature type="region of interest" description="Disordered" evidence="1">
    <location>
        <begin position="63"/>
        <end position="94"/>
    </location>
</feature>
<reference evidence="3" key="1">
    <citation type="submission" date="2019-11" db="EMBL/GenBank/DDBJ databases">
        <title>The complete genome sequence of Saccharopolyspora sp. E2A.</title>
        <authorList>
            <person name="Zhang G."/>
        </authorList>
    </citation>
    <scope>NUCLEOTIDE SEQUENCE [LARGE SCALE GENOMIC DNA]</scope>
    <source>
        <strain evidence="3">E2A</strain>
    </source>
</reference>
<organism evidence="2 3">
    <name type="scientific">Allosaccharopolyspora coralli</name>
    <dbReference type="NCBI Taxonomy" id="2665642"/>
    <lineage>
        <taxon>Bacteria</taxon>
        <taxon>Bacillati</taxon>
        <taxon>Actinomycetota</taxon>
        <taxon>Actinomycetes</taxon>
        <taxon>Pseudonocardiales</taxon>
        <taxon>Pseudonocardiaceae</taxon>
        <taxon>Allosaccharopolyspora</taxon>
    </lineage>
</organism>
<accession>A0A5Q3Q9J3</accession>
<gene>
    <name evidence="2" type="ORF">GIY23_11225</name>
</gene>
<feature type="compositionally biased region" description="Low complexity" evidence="1">
    <location>
        <begin position="80"/>
        <end position="94"/>
    </location>
</feature>
<dbReference type="AlphaFoldDB" id="A0A5Q3Q9J3"/>
<feature type="region of interest" description="Disordered" evidence="1">
    <location>
        <begin position="19"/>
        <end position="39"/>
    </location>
</feature>
<keyword evidence="3" id="KW-1185">Reference proteome</keyword>
<name>A0A5Q3Q9J3_9PSEU</name>
<dbReference type="KEGG" id="sace:GIY23_11225"/>
<proteinExistence type="predicted"/>
<evidence type="ECO:0000313" key="3">
    <source>
        <dbReference type="Proteomes" id="UP000371041"/>
    </source>
</evidence>
<evidence type="ECO:0000256" key="1">
    <source>
        <dbReference type="SAM" id="MobiDB-lite"/>
    </source>
</evidence>
<evidence type="ECO:0000313" key="2">
    <source>
        <dbReference type="EMBL" id="QGK70016.1"/>
    </source>
</evidence>
<protein>
    <submittedName>
        <fullName evidence="2">Uncharacterized protein</fullName>
    </submittedName>
</protein>